<dbReference type="Proteomes" id="UP000466024">
    <property type="component" value="Unassembled WGS sequence"/>
</dbReference>
<keyword evidence="1" id="KW-0812">Transmembrane</keyword>
<sequence length="317" mass="36853">MIHEYNVAADCVKRGTDFFSRPHGFEREEGKAFSHEKKAADVPGMAEAVYRKTNYFLETTHADEYAARGEYTAMMGFPLIVMCGFFVYMAFLSVLDIGVSGFNYYDLLMILFSLVVVVGSVWVSNYLLLGNDWFSYRHGAVRFNCKAQKVYVFYSPGLGGVRGYQWKDMLAYIDKAGVHDGSVDSNFYTLKFYACDSERKNYYDSFKIGSSFSRYEDCVAWWEYVRRYMEEGPDSVPEPDWYLSDRLSIKESFLRWFPLREMKRDKARGLDVKKAQGRMALMSPLLIFFSLGHFFSMLTSKKVKWPESIREVCGERR</sequence>
<evidence type="ECO:0000256" key="1">
    <source>
        <dbReference type="SAM" id="Phobius"/>
    </source>
</evidence>
<dbReference type="InterPro" id="IPR046554">
    <property type="entry name" value="DUF6708"/>
</dbReference>
<evidence type="ECO:0000259" key="2">
    <source>
        <dbReference type="Pfam" id="PF20455"/>
    </source>
</evidence>
<feature type="transmembrane region" description="Helical" evidence="1">
    <location>
        <begin position="107"/>
        <end position="129"/>
    </location>
</feature>
<proteinExistence type="predicted"/>
<dbReference type="EMBL" id="VTPX01000001">
    <property type="protein sequence ID" value="KAA0020835.1"/>
    <property type="molecule type" value="Genomic_DNA"/>
</dbReference>
<keyword evidence="1" id="KW-0472">Membrane</keyword>
<reference evidence="3 4" key="1">
    <citation type="submission" date="2019-08" db="EMBL/GenBank/DDBJ databases">
        <title>Bioinformatics analysis of the strain L3 and L5.</title>
        <authorList>
            <person name="Li X."/>
        </authorList>
    </citation>
    <scope>NUCLEOTIDE SEQUENCE [LARGE SCALE GENOMIC DNA]</scope>
    <source>
        <strain evidence="3 4">L3</strain>
    </source>
</reference>
<accession>A0A640WJT6</accession>
<dbReference type="RefSeq" id="WP_149433954.1">
    <property type="nucleotide sequence ID" value="NZ_VTPX01000001.1"/>
</dbReference>
<feature type="domain" description="DUF6708" evidence="2">
    <location>
        <begin position="128"/>
        <end position="313"/>
    </location>
</feature>
<keyword evidence="4" id="KW-1185">Reference proteome</keyword>
<keyword evidence="1" id="KW-1133">Transmembrane helix</keyword>
<dbReference type="AlphaFoldDB" id="A0A640WJT6"/>
<evidence type="ECO:0000313" key="3">
    <source>
        <dbReference type="EMBL" id="KAA0020835.1"/>
    </source>
</evidence>
<organism evidence="3 4">
    <name type="scientific">Salinicola corii</name>
    <dbReference type="NCBI Taxonomy" id="2606937"/>
    <lineage>
        <taxon>Bacteria</taxon>
        <taxon>Pseudomonadati</taxon>
        <taxon>Pseudomonadota</taxon>
        <taxon>Gammaproteobacteria</taxon>
        <taxon>Oceanospirillales</taxon>
        <taxon>Halomonadaceae</taxon>
        <taxon>Salinicola</taxon>
    </lineage>
</organism>
<feature type="transmembrane region" description="Helical" evidence="1">
    <location>
        <begin position="75"/>
        <end position="95"/>
    </location>
</feature>
<protein>
    <recommendedName>
        <fullName evidence="2">DUF6708 domain-containing protein</fullName>
    </recommendedName>
</protein>
<gene>
    <name evidence="3" type="ORF">F0A16_03375</name>
</gene>
<feature type="transmembrane region" description="Helical" evidence="1">
    <location>
        <begin position="279"/>
        <end position="298"/>
    </location>
</feature>
<evidence type="ECO:0000313" key="4">
    <source>
        <dbReference type="Proteomes" id="UP000466024"/>
    </source>
</evidence>
<name>A0A640WJT6_9GAMM</name>
<dbReference type="Pfam" id="PF20455">
    <property type="entry name" value="DUF6708"/>
    <property type="match status" value="1"/>
</dbReference>
<comment type="caution">
    <text evidence="3">The sequence shown here is derived from an EMBL/GenBank/DDBJ whole genome shotgun (WGS) entry which is preliminary data.</text>
</comment>